<feature type="binding site" evidence="10">
    <location>
        <position position="124"/>
    </location>
    <ligand>
        <name>L-histidine</name>
        <dbReference type="ChEBI" id="CHEBI:57595"/>
    </ligand>
</feature>
<feature type="binding site" evidence="10">
    <location>
        <position position="120"/>
    </location>
    <ligand>
        <name>L-histidine</name>
        <dbReference type="ChEBI" id="CHEBI:57595"/>
    </ligand>
</feature>
<feature type="binding site" evidence="10">
    <location>
        <position position="106"/>
    </location>
    <ligand>
        <name>L-histidine</name>
        <dbReference type="ChEBI" id="CHEBI:57595"/>
    </ligand>
</feature>
<reference evidence="12 13" key="1">
    <citation type="submission" date="2017-05" db="EMBL/GenBank/DDBJ databases">
        <title>Vagococcus spp. assemblies.</title>
        <authorList>
            <person name="Gulvik C.A."/>
        </authorList>
    </citation>
    <scope>NUCLEOTIDE SEQUENCE [LARGE SCALE GENOMIC DNA]</scope>
    <source>
        <strain evidence="12 13">DSM 24756</strain>
    </source>
</reference>
<evidence type="ECO:0000256" key="6">
    <source>
        <dbReference type="ARBA" id="ARBA00022605"/>
    </source>
</evidence>
<proteinExistence type="inferred from homology"/>
<evidence type="ECO:0000256" key="10">
    <source>
        <dbReference type="PIRSR" id="PIRSR001549-1"/>
    </source>
</evidence>
<dbReference type="OrthoDB" id="9800814at2"/>
<accession>A0A430AEM3</accession>
<dbReference type="PANTHER" id="PTHR43707:SF6">
    <property type="entry name" value="ATP PHOSPHORIBOSYLTRANSFERASE REGULATORY SUBUNIT"/>
    <property type="match status" value="1"/>
</dbReference>
<comment type="function">
    <text evidence="8 9">Required for the first step of histidine biosynthesis. May allow the feedback regulation of ATP phosphoribosyltransferase activity by histidine.</text>
</comment>
<dbReference type="InterPro" id="IPR045864">
    <property type="entry name" value="aa-tRNA-synth_II/BPL/LPL"/>
</dbReference>
<evidence type="ECO:0000259" key="11">
    <source>
        <dbReference type="Pfam" id="PF13393"/>
    </source>
</evidence>
<comment type="subunit">
    <text evidence="9">Heteromultimer composed of HisG and HisZ subunits.</text>
</comment>
<protein>
    <recommendedName>
        <fullName evidence="4 9">ATP phosphoribosyltransferase regulatory subunit</fullName>
    </recommendedName>
</protein>
<evidence type="ECO:0000313" key="13">
    <source>
        <dbReference type="Proteomes" id="UP000288669"/>
    </source>
</evidence>
<feature type="domain" description="Class II Histidinyl-tRNA synthetase (HisRS)-like catalytic core" evidence="11">
    <location>
        <begin position="10"/>
        <end position="315"/>
    </location>
</feature>
<evidence type="ECO:0000256" key="7">
    <source>
        <dbReference type="ARBA" id="ARBA00023102"/>
    </source>
</evidence>
<dbReference type="CDD" id="cd00773">
    <property type="entry name" value="HisRS-like_core"/>
    <property type="match status" value="1"/>
</dbReference>
<comment type="pathway">
    <text evidence="2 9">Amino-acid biosynthesis; L-histidine biosynthesis; L-histidine from 5-phospho-alpha-D-ribose 1-diphosphate: step 1/9.</text>
</comment>
<dbReference type="Gene3D" id="3.30.930.10">
    <property type="entry name" value="Bira Bifunctional Protein, Domain 2"/>
    <property type="match status" value="1"/>
</dbReference>
<keyword evidence="7 9" id="KW-0368">Histidine biosynthesis</keyword>
<evidence type="ECO:0000313" key="12">
    <source>
        <dbReference type="EMBL" id="RSU05881.1"/>
    </source>
</evidence>
<dbReference type="Proteomes" id="UP000288669">
    <property type="component" value="Unassembled WGS sequence"/>
</dbReference>
<dbReference type="GO" id="GO:0005737">
    <property type="term" value="C:cytoplasm"/>
    <property type="evidence" value="ECO:0007669"/>
    <property type="project" value="UniProtKB-SubCell"/>
</dbReference>
<comment type="caution">
    <text evidence="12">The sequence shown here is derived from an EMBL/GenBank/DDBJ whole genome shotgun (WGS) entry which is preliminary data.</text>
</comment>
<dbReference type="RefSeq" id="WP_126826811.1">
    <property type="nucleotide sequence ID" value="NZ_JBHLWU010000004.1"/>
</dbReference>
<evidence type="ECO:0000256" key="8">
    <source>
        <dbReference type="ARBA" id="ARBA00025246"/>
    </source>
</evidence>
<organism evidence="12 13">
    <name type="scientific">Vagococcus entomophilus</name>
    <dbReference type="NCBI Taxonomy" id="1160095"/>
    <lineage>
        <taxon>Bacteria</taxon>
        <taxon>Bacillati</taxon>
        <taxon>Bacillota</taxon>
        <taxon>Bacilli</taxon>
        <taxon>Lactobacillales</taxon>
        <taxon>Enterococcaceae</taxon>
        <taxon>Vagococcus</taxon>
    </lineage>
</organism>
<dbReference type="PANTHER" id="PTHR43707">
    <property type="entry name" value="HISTIDYL-TRNA SYNTHETASE"/>
    <property type="match status" value="1"/>
</dbReference>
<dbReference type="GO" id="GO:0016757">
    <property type="term" value="F:glycosyltransferase activity"/>
    <property type="evidence" value="ECO:0007669"/>
    <property type="project" value="UniProtKB-KW"/>
</dbReference>
<comment type="similarity">
    <text evidence="3 9">Belongs to the class-II aminoacyl-tRNA synthetase family. HisZ subfamily.</text>
</comment>
<keyword evidence="5 9" id="KW-0963">Cytoplasm</keyword>
<keyword evidence="12" id="KW-0328">Glycosyltransferase</keyword>
<dbReference type="PIRSF" id="PIRSF001549">
    <property type="entry name" value="His-tRNA_synth"/>
    <property type="match status" value="1"/>
</dbReference>
<keyword evidence="6 9" id="KW-0028">Amino-acid biosynthesis</keyword>
<feature type="binding site" evidence="10">
    <location>
        <begin position="78"/>
        <end position="80"/>
    </location>
    <ligand>
        <name>L-histidine</name>
        <dbReference type="ChEBI" id="CHEBI:57595"/>
    </ligand>
</feature>
<dbReference type="GO" id="GO:0140096">
    <property type="term" value="F:catalytic activity, acting on a protein"/>
    <property type="evidence" value="ECO:0007669"/>
    <property type="project" value="UniProtKB-ARBA"/>
</dbReference>
<dbReference type="GO" id="GO:0004821">
    <property type="term" value="F:histidine-tRNA ligase activity"/>
    <property type="evidence" value="ECO:0007669"/>
    <property type="project" value="TreeGrafter"/>
</dbReference>
<evidence type="ECO:0000256" key="5">
    <source>
        <dbReference type="ARBA" id="ARBA00022490"/>
    </source>
</evidence>
<dbReference type="GO" id="GO:0000105">
    <property type="term" value="P:L-histidine biosynthetic process"/>
    <property type="evidence" value="ECO:0007669"/>
    <property type="project" value="UniProtKB-UniRule"/>
</dbReference>
<dbReference type="EMBL" id="NGJZ01000005">
    <property type="protein sequence ID" value="RSU05881.1"/>
    <property type="molecule type" value="Genomic_DNA"/>
</dbReference>
<dbReference type="Pfam" id="PF13393">
    <property type="entry name" value="tRNA-synt_His"/>
    <property type="match status" value="1"/>
</dbReference>
<comment type="miscellaneous">
    <text evidence="9">This function is generally fulfilled by the C-terminal part of HisG, which is missing in some bacteria such as this one.</text>
</comment>
<keyword evidence="12" id="KW-0808">Transferase</keyword>
<evidence type="ECO:0000256" key="1">
    <source>
        <dbReference type="ARBA" id="ARBA00004496"/>
    </source>
</evidence>
<evidence type="ECO:0000256" key="2">
    <source>
        <dbReference type="ARBA" id="ARBA00004667"/>
    </source>
</evidence>
<evidence type="ECO:0000256" key="4">
    <source>
        <dbReference type="ARBA" id="ARBA00020397"/>
    </source>
</evidence>
<name>A0A430AEM3_9ENTE</name>
<feature type="binding site" evidence="10">
    <location>
        <begin position="268"/>
        <end position="269"/>
    </location>
    <ligand>
        <name>L-histidine</name>
        <dbReference type="ChEBI" id="CHEBI:57595"/>
    </ligand>
</feature>
<dbReference type="AlphaFoldDB" id="A0A430AEM3"/>
<evidence type="ECO:0000256" key="3">
    <source>
        <dbReference type="ARBA" id="ARBA00005539"/>
    </source>
</evidence>
<dbReference type="UniPathway" id="UPA00031">
    <property type="reaction ID" value="UER00006"/>
</dbReference>
<dbReference type="SUPFAM" id="SSF55681">
    <property type="entry name" value="Class II aaRS and biotin synthetases"/>
    <property type="match status" value="1"/>
</dbReference>
<dbReference type="InterPro" id="IPR041715">
    <property type="entry name" value="HisRS-like_core"/>
</dbReference>
<dbReference type="NCBIfam" id="TIGR00443">
    <property type="entry name" value="hisZ_biosyn_reg"/>
    <property type="match status" value="1"/>
</dbReference>
<keyword evidence="13" id="KW-1185">Reference proteome</keyword>
<dbReference type="HAMAP" id="MF_00125">
    <property type="entry name" value="HisZ"/>
    <property type="match status" value="1"/>
</dbReference>
<evidence type="ECO:0000256" key="9">
    <source>
        <dbReference type="HAMAP-Rule" id="MF_00125"/>
    </source>
</evidence>
<sequence>MNWKRTLPSGTKDKLFNQARGIFQMEQEVSEVFFSRGYQRVETPSFEFEEVFQIQNANERALYRFFDHKNRLLALRPDMTLPIGRVVATTHIVPPVHLSYSGKVFRSNDEMTGEQNEQTQAGIEIIGFDSLKAELECIVCTKAVLKKLEITDFHIEMGHAQIYQEIVRELKLSEKEEAEFKQFVLNKSITDLRNFVRKHPSSLDEFLIALPKLFGEVEPIIDQAKSKVDNPIILAAFDQLLALNNDARQYDDLLSLTVDLGLVQSFQYYSGIIFRGFADLLPDYFLSGGRYNSLLEQFGSNPLPAVGVAFNLDTLADLKQKLGIFYKEQKLKTLIHFDKSQMKKAEEFQKKIPFSKLSLFDSLENSREFAQKWQYDTLVVVKSETVEQIMLKE</sequence>
<gene>
    <name evidence="9" type="primary">hisZ</name>
    <name evidence="12" type="ORF">CBF30_11245</name>
</gene>
<dbReference type="GO" id="GO:0006427">
    <property type="term" value="P:histidyl-tRNA aminoacylation"/>
    <property type="evidence" value="ECO:0007669"/>
    <property type="project" value="TreeGrafter"/>
</dbReference>
<comment type="subcellular location">
    <subcellularLocation>
        <location evidence="1 9">Cytoplasm</location>
    </subcellularLocation>
</comment>
<dbReference type="InterPro" id="IPR004517">
    <property type="entry name" value="HisZ"/>
</dbReference>
<dbReference type="InterPro" id="IPR004516">
    <property type="entry name" value="HisRS/HisZ"/>
</dbReference>